<evidence type="ECO:0000256" key="7">
    <source>
        <dbReference type="SAM" id="SignalP"/>
    </source>
</evidence>
<dbReference type="AlphaFoldDB" id="A0A9P6FDI9"/>
<dbReference type="EMBL" id="JAAAXW010000031">
    <property type="protein sequence ID" value="KAF9548341.1"/>
    <property type="molecule type" value="Genomic_DNA"/>
</dbReference>
<comment type="subcellular location">
    <subcellularLocation>
        <location evidence="1">Membrane</location>
        <topology evidence="1">Single-pass membrane protein</topology>
    </subcellularLocation>
</comment>
<evidence type="ECO:0000256" key="3">
    <source>
        <dbReference type="ARBA" id="ARBA00022989"/>
    </source>
</evidence>
<dbReference type="GO" id="GO:0016020">
    <property type="term" value="C:membrane"/>
    <property type="evidence" value="ECO:0007669"/>
    <property type="project" value="UniProtKB-SubCell"/>
</dbReference>
<feature type="region of interest" description="Disordered" evidence="5">
    <location>
        <begin position="241"/>
        <end position="289"/>
    </location>
</feature>
<sequence length="289" mass="31006">MVKPRRVASFYSKVGSAFFLATPLLLLGLSPSTVDAACATCQYVDDLLKPCKAKLDILTWPGVMVYQPTDLQAPCACNQNYYSMITNCLTCETSSSANYTVAPIDLYKAICSSQNQVWKDINNPNGTVTTTTTAPTSTTASSTTTTITPSGLDGPPPGSSSSLSNGAIAGIVVSVVALTVALSVAGYVYSRRRREHVAAVDDLDEYKYNTNSRDSYMDGSLPQYTGQIQSVLPPISKISNLRVMNPDSDDEAGGAAPTRPPQHQHQHQGSFEVNRNSSPGWRRGSFDDD</sequence>
<dbReference type="Proteomes" id="UP000723463">
    <property type="component" value="Unassembled WGS sequence"/>
</dbReference>
<evidence type="ECO:0000256" key="2">
    <source>
        <dbReference type="ARBA" id="ARBA00022692"/>
    </source>
</evidence>
<dbReference type="GO" id="GO:0071944">
    <property type="term" value="C:cell periphery"/>
    <property type="evidence" value="ECO:0007669"/>
    <property type="project" value="UniProtKB-ARBA"/>
</dbReference>
<feature type="signal peptide" evidence="7">
    <location>
        <begin position="1"/>
        <end position="36"/>
    </location>
</feature>
<feature type="compositionally biased region" description="Polar residues" evidence="5">
    <location>
        <begin position="269"/>
        <end position="279"/>
    </location>
</feature>
<keyword evidence="4 6" id="KW-0472">Membrane</keyword>
<organism evidence="8 9">
    <name type="scientific">Mortierella hygrophila</name>
    <dbReference type="NCBI Taxonomy" id="979708"/>
    <lineage>
        <taxon>Eukaryota</taxon>
        <taxon>Fungi</taxon>
        <taxon>Fungi incertae sedis</taxon>
        <taxon>Mucoromycota</taxon>
        <taxon>Mortierellomycotina</taxon>
        <taxon>Mortierellomycetes</taxon>
        <taxon>Mortierellales</taxon>
        <taxon>Mortierellaceae</taxon>
        <taxon>Mortierella</taxon>
    </lineage>
</organism>
<dbReference type="PANTHER" id="PTHR15549">
    <property type="entry name" value="PAIRED IMMUNOGLOBULIN-LIKE TYPE 2 RECEPTOR"/>
    <property type="match status" value="1"/>
</dbReference>
<gene>
    <name evidence="8" type="ORF">EC957_006837</name>
</gene>
<evidence type="ECO:0000313" key="8">
    <source>
        <dbReference type="EMBL" id="KAF9548341.1"/>
    </source>
</evidence>
<evidence type="ECO:0000256" key="1">
    <source>
        <dbReference type="ARBA" id="ARBA00004167"/>
    </source>
</evidence>
<protein>
    <recommendedName>
        <fullName evidence="10">Mid2 domain-containing protein</fullName>
    </recommendedName>
</protein>
<evidence type="ECO:0000313" key="9">
    <source>
        <dbReference type="Proteomes" id="UP000723463"/>
    </source>
</evidence>
<name>A0A9P6FDI9_9FUNG</name>
<keyword evidence="7" id="KW-0732">Signal</keyword>
<feature type="transmembrane region" description="Helical" evidence="6">
    <location>
        <begin position="167"/>
        <end position="189"/>
    </location>
</feature>
<dbReference type="InterPro" id="IPR051694">
    <property type="entry name" value="Immunoregulatory_rcpt-like"/>
</dbReference>
<feature type="chain" id="PRO_5040288042" description="Mid2 domain-containing protein" evidence="7">
    <location>
        <begin position="37"/>
        <end position="289"/>
    </location>
</feature>
<evidence type="ECO:0008006" key="10">
    <source>
        <dbReference type="Google" id="ProtNLM"/>
    </source>
</evidence>
<evidence type="ECO:0000256" key="6">
    <source>
        <dbReference type="SAM" id="Phobius"/>
    </source>
</evidence>
<comment type="caution">
    <text evidence="8">The sequence shown here is derived from an EMBL/GenBank/DDBJ whole genome shotgun (WGS) entry which is preliminary data.</text>
</comment>
<accession>A0A9P6FDI9</accession>
<keyword evidence="9" id="KW-1185">Reference proteome</keyword>
<keyword evidence="2 6" id="KW-0812">Transmembrane</keyword>
<keyword evidence="3 6" id="KW-1133">Transmembrane helix</keyword>
<reference evidence="8" key="1">
    <citation type="journal article" date="2020" name="Fungal Divers.">
        <title>Resolving the Mortierellaceae phylogeny through synthesis of multi-gene phylogenetics and phylogenomics.</title>
        <authorList>
            <person name="Vandepol N."/>
            <person name="Liber J."/>
            <person name="Desiro A."/>
            <person name="Na H."/>
            <person name="Kennedy M."/>
            <person name="Barry K."/>
            <person name="Grigoriev I.V."/>
            <person name="Miller A.N."/>
            <person name="O'Donnell K."/>
            <person name="Stajich J.E."/>
            <person name="Bonito G."/>
        </authorList>
    </citation>
    <scope>NUCLEOTIDE SEQUENCE</scope>
    <source>
        <strain evidence="8">NRRL 2591</strain>
    </source>
</reference>
<feature type="compositionally biased region" description="Low complexity" evidence="5">
    <location>
        <begin position="127"/>
        <end position="161"/>
    </location>
</feature>
<evidence type="ECO:0000256" key="5">
    <source>
        <dbReference type="SAM" id="MobiDB-lite"/>
    </source>
</evidence>
<feature type="region of interest" description="Disordered" evidence="5">
    <location>
        <begin position="123"/>
        <end position="161"/>
    </location>
</feature>
<evidence type="ECO:0000256" key="4">
    <source>
        <dbReference type="ARBA" id="ARBA00023136"/>
    </source>
</evidence>
<proteinExistence type="predicted"/>